<dbReference type="EMBL" id="LRGC01000019">
    <property type="protein sequence ID" value="KWR52596.1"/>
    <property type="molecule type" value="Genomic_DNA"/>
</dbReference>
<keyword evidence="2" id="KW-1185">Reference proteome</keyword>
<reference evidence="1 2" key="1">
    <citation type="journal article" date="2016" name="BMC Genomics">
        <title>Type VI secretion systems of human gut Bacteroidales segregate into three genetic architectures, two of which are contained on mobile genetic elements.</title>
        <authorList>
            <person name="Coyne M.J."/>
            <person name="Roelofs K.G."/>
            <person name="Comstock L.E."/>
        </authorList>
    </citation>
    <scope>NUCLEOTIDE SEQUENCE [LARGE SCALE GENOMIC DNA]</scope>
    <source>
        <strain evidence="1 2">CL09T03C01</strain>
    </source>
</reference>
<evidence type="ECO:0008006" key="3">
    <source>
        <dbReference type="Google" id="ProtNLM"/>
    </source>
</evidence>
<organism evidence="1 2">
    <name type="scientific">Bacteroides stercoris</name>
    <dbReference type="NCBI Taxonomy" id="46506"/>
    <lineage>
        <taxon>Bacteria</taxon>
        <taxon>Pseudomonadati</taxon>
        <taxon>Bacteroidota</taxon>
        <taxon>Bacteroidia</taxon>
        <taxon>Bacteroidales</taxon>
        <taxon>Bacteroidaceae</taxon>
        <taxon>Bacteroides</taxon>
    </lineage>
</organism>
<accession>A0A108T3E7</accession>
<dbReference type="InterPro" id="IPR024214">
    <property type="entry name" value="DUF3843"/>
</dbReference>
<proteinExistence type="predicted"/>
<dbReference type="Proteomes" id="UP000056419">
    <property type="component" value="Unassembled WGS sequence"/>
</dbReference>
<dbReference type="RefSeq" id="WP_060386439.1">
    <property type="nucleotide sequence ID" value="NZ_LRGC01000019.1"/>
</dbReference>
<name>A0A108T3E7_BACSE</name>
<dbReference type="Pfam" id="PF12954">
    <property type="entry name" value="DUF3843"/>
    <property type="match status" value="2"/>
</dbReference>
<comment type="caution">
    <text evidence="1">The sequence shown here is derived from an EMBL/GenBank/DDBJ whole genome shotgun (WGS) entry which is preliminary data.</text>
</comment>
<dbReference type="PATRIC" id="fig|46506.5.peg.3070"/>
<gene>
    <name evidence="1" type="ORF">AA415_02848</name>
</gene>
<protein>
    <recommendedName>
        <fullName evidence="3">DUF3843 family protein</fullName>
    </recommendedName>
</protein>
<evidence type="ECO:0000313" key="2">
    <source>
        <dbReference type="Proteomes" id="UP000056419"/>
    </source>
</evidence>
<dbReference type="STRING" id="46506.AA415_02848"/>
<evidence type="ECO:0000313" key="1">
    <source>
        <dbReference type="EMBL" id="KWR52596.1"/>
    </source>
</evidence>
<sequence>MKPVPIPMKQWLAANERTRVLPGDQWYLNFSASILSLVKQSPLFKEDDYAQKDATVSLTMYFQDVIAQTGGWKTFTELYYKQYNTYLPFYPLSDSYIPDEINPEDIAFVLWTLKSHFALYGPDEYTLQNPYDKDLLALAQEAYKMMDEKFEEAPINEKTSSFLWVMGPDLLDMPFVPLPEITPETKLSKDVEHCLEYSGGKPLLYFATYKELCKFFVEVLKWENTRSALLPDLQYKKEFVIYANAKGMLIAHDVAAYFCEEHNPMYNAKRAAAEGYKLFCHPGACPFDLIKYGMLKGILPDVQFPFDNGKEILQQNWDFIARYYLCEYYEGE</sequence>
<dbReference type="AlphaFoldDB" id="A0A108T3E7"/>